<dbReference type="InterPro" id="IPR013431">
    <property type="entry name" value="Delta_60_rpt"/>
</dbReference>
<reference evidence="2" key="1">
    <citation type="submission" date="2021-01" db="EMBL/GenBank/DDBJ databases">
        <title>Whole genome shotgun sequence of Rhizocola hellebori NBRC 109834.</title>
        <authorList>
            <person name="Komaki H."/>
            <person name="Tamura T."/>
        </authorList>
    </citation>
    <scope>NUCLEOTIDE SEQUENCE</scope>
    <source>
        <strain evidence="2">NBRC 109834</strain>
    </source>
</reference>
<evidence type="ECO:0000313" key="2">
    <source>
        <dbReference type="EMBL" id="GIH09296.1"/>
    </source>
</evidence>
<sequence>MRRLLVASLTALLAFAAPAAASSGGSQVTADPVDWTPHVLDGDIRAIAVVGDTVVVGGDFTTVSDSEGDATYERWYLFAFSLSTGEVLPFEPYLDGPVMALEPGPDNTVYVGGRFEYVADRRQRGITQLDLESGWPVDRFRAGLDWGDVRGIQATPAGLFIGGTFGKVNGISRVGLARLDGVTGAVDPRFDAKLSAKEIGRVKVEDIAVSPAGDRLMAVGAITQAGSDERTQAAMFDLTTGRATLSGWSTEVFKPKCREGFDTYMRAVDFSPAGDYFVIVTTGRSSSPTSMCDVAARFETYRSGPQQPTWVNHTGGDSLYAVEVGPQTVYVGGHQRWMDNPEGHESAGPGAVNRVGLASIDPVTGRATDWNPTRSRGVGVRAFALTDRGLFVGSDTDVLAREYHGRIGMFPY</sequence>
<keyword evidence="3" id="KW-1185">Reference proteome</keyword>
<dbReference type="RefSeq" id="WP_203913028.1">
    <property type="nucleotide sequence ID" value="NZ_BONY01000065.1"/>
</dbReference>
<dbReference type="AlphaFoldDB" id="A0A8J3VKQ2"/>
<proteinExistence type="predicted"/>
<comment type="caution">
    <text evidence="2">The sequence shown here is derived from an EMBL/GenBank/DDBJ whole genome shotgun (WGS) entry which is preliminary data.</text>
</comment>
<dbReference type="Pfam" id="PF17164">
    <property type="entry name" value="DUF5122"/>
    <property type="match status" value="1"/>
</dbReference>
<feature type="signal peptide" evidence="1">
    <location>
        <begin position="1"/>
        <end position="19"/>
    </location>
</feature>
<dbReference type="Proteomes" id="UP000612899">
    <property type="component" value="Unassembled WGS sequence"/>
</dbReference>
<feature type="chain" id="PRO_5038788198" description="PKD domain containing protein" evidence="1">
    <location>
        <begin position="20"/>
        <end position="412"/>
    </location>
</feature>
<dbReference type="InterPro" id="IPR011047">
    <property type="entry name" value="Quinoprotein_ADH-like_sf"/>
</dbReference>
<dbReference type="SUPFAM" id="SSF50998">
    <property type="entry name" value="Quinoprotein alcohol dehydrogenase-like"/>
    <property type="match status" value="1"/>
</dbReference>
<keyword evidence="1" id="KW-0732">Signal</keyword>
<evidence type="ECO:0008006" key="4">
    <source>
        <dbReference type="Google" id="ProtNLM"/>
    </source>
</evidence>
<accession>A0A8J3VKQ2</accession>
<evidence type="ECO:0000256" key="1">
    <source>
        <dbReference type="SAM" id="SignalP"/>
    </source>
</evidence>
<gene>
    <name evidence="2" type="ORF">Rhe02_73630</name>
</gene>
<name>A0A8J3VKQ2_9ACTN</name>
<evidence type="ECO:0000313" key="3">
    <source>
        <dbReference type="Proteomes" id="UP000612899"/>
    </source>
</evidence>
<protein>
    <recommendedName>
        <fullName evidence="4">PKD domain containing protein</fullName>
    </recommendedName>
</protein>
<dbReference type="EMBL" id="BONY01000065">
    <property type="protein sequence ID" value="GIH09296.1"/>
    <property type="molecule type" value="Genomic_DNA"/>
</dbReference>
<organism evidence="2 3">
    <name type="scientific">Rhizocola hellebori</name>
    <dbReference type="NCBI Taxonomy" id="1392758"/>
    <lineage>
        <taxon>Bacteria</taxon>
        <taxon>Bacillati</taxon>
        <taxon>Actinomycetota</taxon>
        <taxon>Actinomycetes</taxon>
        <taxon>Micromonosporales</taxon>
        <taxon>Micromonosporaceae</taxon>
        <taxon>Rhizocola</taxon>
    </lineage>
</organism>